<name>A0A3E3HWI3_9FIRM</name>
<organism evidence="1 2">
    <name type="scientific">Eisenbergiella massiliensis</name>
    <dbReference type="NCBI Taxonomy" id="1720294"/>
    <lineage>
        <taxon>Bacteria</taxon>
        <taxon>Bacillati</taxon>
        <taxon>Bacillota</taxon>
        <taxon>Clostridia</taxon>
        <taxon>Lachnospirales</taxon>
        <taxon>Lachnospiraceae</taxon>
        <taxon>Eisenbergiella</taxon>
    </lineage>
</organism>
<reference evidence="1" key="1">
    <citation type="submission" date="2018-08" db="EMBL/GenBank/DDBJ databases">
        <title>A genome reference for cultivated species of the human gut microbiota.</title>
        <authorList>
            <person name="Zou Y."/>
            <person name="Xue W."/>
            <person name="Luo G."/>
        </authorList>
    </citation>
    <scope>NUCLEOTIDE SEQUENCE [LARGE SCALE GENOMIC DNA]</scope>
    <source>
        <strain evidence="1">TF05-5AC</strain>
    </source>
</reference>
<dbReference type="AlphaFoldDB" id="A0A3E3HWI3"/>
<evidence type="ECO:0000313" key="2">
    <source>
        <dbReference type="Proteomes" id="UP000260812"/>
    </source>
</evidence>
<gene>
    <name evidence="1" type="ORF">DXC51_25735</name>
</gene>
<sequence>MPAIDKNYACPLEQRSIIQFFMAMDPPTVTHQEKQVHVVNGKPILYEPAELQAARAKLKAHLVQHRPEQMYTKPVELVTKWCFPRGKHGNGVYRSTKPDTDNLQKLLKDCMTDAQFWTDDALVCREITEKFWAEVPGIYIRIEELP</sequence>
<accession>A0A3E3HWI3</accession>
<dbReference type="GO" id="GO:0000287">
    <property type="term" value="F:magnesium ion binding"/>
    <property type="evidence" value="ECO:0007669"/>
    <property type="project" value="InterPro"/>
</dbReference>
<dbReference type="GO" id="GO:0006310">
    <property type="term" value="P:DNA recombination"/>
    <property type="evidence" value="ECO:0007669"/>
    <property type="project" value="InterPro"/>
</dbReference>
<dbReference type="GO" id="GO:0006281">
    <property type="term" value="P:DNA repair"/>
    <property type="evidence" value="ECO:0007669"/>
    <property type="project" value="InterPro"/>
</dbReference>
<dbReference type="Proteomes" id="UP000260812">
    <property type="component" value="Unassembled WGS sequence"/>
</dbReference>
<protein>
    <submittedName>
        <fullName evidence="1">RusA family crossover junction endodeoxyribonuclease</fullName>
    </submittedName>
</protein>
<keyword evidence="2" id="KW-1185">Reference proteome</keyword>
<dbReference type="InterPro" id="IPR036614">
    <property type="entry name" value="RusA-like_sf"/>
</dbReference>
<evidence type="ECO:0000313" key="1">
    <source>
        <dbReference type="EMBL" id="RGE56198.1"/>
    </source>
</evidence>
<comment type="caution">
    <text evidence="1">The sequence shown here is derived from an EMBL/GenBank/DDBJ whole genome shotgun (WGS) entry which is preliminary data.</text>
</comment>
<dbReference type="Pfam" id="PF05866">
    <property type="entry name" value="RusA"/>
    <property type="match status" value="1"/>
</dbReference>
<dbReference type="InterPro" id="IPR008822">
    <property type="entry name" value="Endonuclease_RusA-like"/>
</dbReference>
<dbReference type="SUPFAM" id="SSF103084">
    <property type="entry name" value="Holliday junction resolvase RusA"/>
    <property type="match status" value="1"/>
</dbReference>
<dbReference type="EMBL" id="QVLV01000029">
    <property type="protein sequence ID" value="RGE56198.1"/>
    <property type="molecule type" value="Genomic_DNA"/>
</dbReference>
<proteinExistence type="predicted"/>
<dbReference type="Gene3D" id="3.30.1330.70">
    <property type="entry name" value="Holliday junction resolvase RusA"/>
    <property type="match status" value="1"/>
</dbReference>